<dbReference type="GO" id="GO:0005737">
    <property type="term" value="C:cytoplasm"/>
    <property type="evidence" value="ECO:0007669"/>
    <property type="project" value="TreeGrafter"/>
</dbReference>
<dbReference type="Gene3D" id="3.10.20.90">
    <property type="entry name" value="Phosphatidylinositol 3-kinase Catalytic Subunit, Chain A, domain 1"/>
    <property type="match status" value="1"/>
</dbReference>
<feature type="compositionally biased region" description="Basic residues" evidence="2">
    <location>
        <begin position="1253"/>
        <end position="1266"/>
    </location>
</feature>
<evidence type="ECO:0000313" key="6">
    <source>
        <dbReference type="Proteomes" id="UP000193685"/>
    </source>
</evidence>
<keyword evidence="1" id="KW-0963">Cytoplasm</keyword>
<dbReference type="InterPro" id="IPR000626">
    <property type="entry name" value="Ubiquitin-like_dom"/>
</dbReference>
<dbReference type="Gene3D" id="3.30.2280.10">
    <property type="entry name" value="Hypothetical protein (hspc210)"/>
    <property type="match status" value="1"/>
</dbReference>
<accession>A0A1Y2FFP2</accession>
<dbReference type="SUPFAM" id="SSF103107">
    <property type="entry name" value="Hypothetical protein c14orf129, hspc210"/>
    <property type="match status" value="1"/>
</dbReference>
<dbReference type="InterPro" id="IPR025697">
    <property type="entry name" value="CLU_dom"/>
</dbReference>
<dbReference type="Gene3D" id="1.25.40.10">
    <property type="entry name" value="Tetratricopeptide repeat domain"/>
    <property type="match status" value="2"/>
</dbReference>
<feature type="domain" description="Ubiquitin-like" evidence="3">
    <location>
        <begin position="20"/>
        <end position="80"/>
    </location>
</feature>
<gene>
    <name evidence="5" type="ORF">BCR37DRAFT_393141</name>
</gene>
<dbReference type="AlphaFoldDB" id="A0A1Y2FFP2"/>
<keyword evidence="6" id="KW-1185">Reference proteome</keyword>
<evidence type="ECO:0000259" key="3">
    <source>
        <dbReference type="PROSITE" id="PS50053"/>
    </source>
</evidence>
<comment type="caution">
    <text evidence="5">The sequence shown here is derived from an EMBL/GenBank/DDBJ whole genome shotgun (WGS) entry which is preliminary data.</text>
</comment>
<feature type="region of interest" description="Disordered" evidence="2">
    <location>
        <begin position="1246"/>
        <end position="1266"/>
    </location>
</feature>
<dbReference type="RefSeq" id="XP_040725240.1">
    <property type="nucleotide sequence ID" value="XM_040871258.1"/>
</dbReference>
<dbReference type="GO" id="GO:0048312">
    <property type="term" value="P:intracellular distribution of mitochondria"/>
    <property type="evidence" value="ECO:0007669"/>
    <property type="project" value="TreeGrafter"/>
</dbReference>
<dbReference type="InterPro" id="IPR027523">
    <property type="entry name" value="CLU_prot"/>
</dbReference>
<protein>
    <submittedName>
        <fullName evidence="5">Clustered mitochondria-domain-containing protein</fullName>
    </submittedName>
</protein>
<name>A0A1Y2FFP2_PROLT</name>
<evidence type="ECO:0000256" key="1">
    <source>
        <dbReference type="ARBA" id="ARBA00022490"/>
    </source>
</evidence>
<dbReference type="Proteomes" id="UP000193685">
    <property type="component" value="Unassembled WGS sequence"/>
</dbReference>
<dbReference type="Pfam" id="PF13424">
    <property type="entry name" value="TPR_12"/>
    <property type="match status" value="1"/>
</dbReference>
<dbReference type="OrthoDB" id="1414216at2759"/>
<dbReference type="Pfam" id="PF12807">
    <property type="entry name" value="eIF3_p135"/>
    <property type="match status" value="1"/>
</dbReference>
<evidence type="ECO:0000259" key="4">
    <source>
        <dbReference type="PROSITE" id="PS51823"/>
    </source>
</evidence>
<evidence type="ECO:0000256" key="2">
    <source>
        <dbReference type="SAM" id="MobiDB-lite"/>
    </source>
</evidence>
<dbReference type="Pfam" id="PF13236">
    <property type="entry name" value="CLU"/>
    <property type="match status" value="1"/>
</dbReference>
<feature type="compositionally biased region" description="Basic and acidic residues" evidence="2">
    <location>
        <begin position="589"/>
        <end position="601"/>
    </location>
</feature>
<organism evidence="5 6">
    <name type="scientific">Protomyces lactucae-debilis</name>
    <dbReference type="NCBI Taxonomy" id="2754530"/>
    <lineage>
        <taxon>Eukaryota</taxon>
        <taxon>Fungi</taxon>
        <taxon>Dikarya</taxon>
        <taxon>Ascomycota</taxon>
        <taxon>Taphrinomycotina</taxon>
        <taxon>Taphrinomycetes</taxon>
        <taxon>Taphrinales</taxon>
        <taxon>Protomycetaceae</taxon>
        <taxon>Protomyces</taxon>
    </lineage>
</organism>
<dbReference type="SUPFAM" id="SSF48452">
    <property type="entry name" value="TPR-like"/>
    <property type="match status" value="2"/>
</dbReference>
<dbReference type="OMA" id="HPVWDKD"/>
<dbReference type="CDD" id="cd15466">
    <property type="entry name" value="CLU-central"/>
    <property type="match status" value="1"/>
</dbReference>
<evidence type="ECO:0000313" key="5">
    <source>
        <dbReference type="EMBL" id="ORY82106.1"/>
    </source>
</evidence>
<proteinExistence type="predicted"/>
<dbReference type="SUPFAM" id="SSF54236">
    <property type="entry name" value="Ubiquitin-like"/>
    <property type="match status" value="1"/>
</dbReference>
<dbReference type="InterPro" id="IPR023231">
    <property type="entry name" value="GSKIP_dom_sf"/>
</dbReference>
<dbReference type="GO" id="GO:0003729">
    <property type="term" value="F:mRNA binding"/>
    <property type="evidence" value="ECO:0007669"/>
    <property type="project" value="TreeGrafter"/>
</dbReference>
<dbReference type="Pfam" id="PF15044">
    <property type="entry name" value="CLU_N"/>
    <property type="match status" value="1"/>
</dbReference>
<dbReference type="PROSITE" id="PS51823">
    <property type="entry name" value="CLU"/>
    <property type="match status" value="1"/>
</dbReference>
<dbReference type="STRING" id="56484.A0A1Y2FFP2"/>
<dbReference type="PROSITE" id="PS50053">
    <property type="entry name" value="UBIQUITIN_2"/>
    <property type="match status" value="1"/>
</dbReference>
<sequence length="1266" mass="139654">MAEQEPYNDETADQAPQQLFTITVQLPQSDPSTFQIQASASETINEIKQSIIEQPSTCQYSCFHLEYNGKALNDFAELSSVEGLQAESDFKLVQNPYSEREARVHVTRLLDFLHGGASIGPGGETQFELLQLEDEANQPAPLSGDAVHAAVSMVDLAPKPKSPVTASLKRLALSAWNPVPSDLRLRGHLLYLIATTLEGDNLHITSTINGFYVSNSSSSKFDPSIKSGCEVFHSLSPLLKAQSPLFKAHYSKLEAYMNTRDAILTVPLVNAAPAVSWLAHKQTLTADPIRVQRPFLEHGFDLNESLRDWNEEIQNTREMPVTPLPERILRSRLLAKTLYDFAAAAAKGAELLVKGELIPLNPTEDRDAQMYIYGNIFFSHGLDGVGTFHREGGDDAAHKAVALDVNGVKALSSLDVDKLCTLGTCVVDYCGERIVAQSIVPGIFKARPEGESQIIYGGVDGRDVVADDKDCGELFAKVAQTMRLKRHAVFEKEEDRRKELELSVETKGLAGADGRTYILDLYRLTPVDIAFLENECGPENLGSFENRGSSEAVESDKYPHRMVALRYELVEGFWEQKLNTYVQDKMQQEDKEAAAKKEQATIKDTPPEPTQSHDRAASLDSDGFTKVAAEGDTEAESDKFVAAKGEADVPETDANEERRIDISGFKLLFNPDTFTARYPETLTEEDRKAKEEDEQLVRSLSTHLHEVVIPKLVEDLRDGALACPMDGAALSKLLHKRGINLRCLGQVLKLAREGTAVSKCAAFVKVGTRSVIARSVKHILSRSMRAQPFAVVRFAIAYYLNCLFSDKAEAVVDPEVANLYKDALHFKKWTPASAKAQIEKEVSRRFRYTLPENWSVDVAGAPLLREICLAFGIQLAARDYFATLQQKLTNGHAEEPQTATAAKKSKKAKKEAAIAAAAIVEPARTQRFIPDDITAILPVVKDSAPHSGLAEEALEAGRLTLAQGQKELGMELLAEALSLHEQIYGVLHPRAARGYSHLSLLYSNLDDKLLAADLSRKAVIVAERTLGLDNHETVLFYLNLALLEHANGATKQALAYIQHALSKWRVIYGEDHPDMITTMNNTAVMLQSLRMFKDSLAWFEKSAEVCIAVFGPDSLNAATLYFQIAQAMAMAGQHRECINKMRDSFNIFKRELGADNKNTKEAEFWLSQLTQNAVQLAKQARLEATRSTGAGRSTSLASRVASMQKMHATSTTVQEKEAAAVSATVKPLANVSNKTVEELVKYITGNTDEAPKKSKNKKARPMNFHK</sequence>
<dbReference type="InterPro" id="IPR033646">
    <property type="entry name" value="CLU-central"/>
</dbReference>
<dbReference type="PANTHER" id="PTHR12601">
    <property type="entry name" value="EUKARYOTIC TRANSLATION INITIATION FACTOR 3 SUBUNIT EIF-3"/>
    <property type="match status" value="1"/>
</dbReference>
<dbReference type="PANTHER" id="PTHR12601:SF6">
    <property type="entry name" value="CLUSTERED MITOCHONDRIA PROTEIN HOMOLOG"/>
    <property type="match status" value="1"/>
</dbReference>
<dbReference type="InterPro" id="IPR028275">
    <property type="entry name" value="CLU_N"/>
</dbReference>
<dbReference type="InterPro" id="IPR011990">
    <property type="entry name" value="TPR-like_helical_dom_sf"/>
</dbReference>
<reference evidence="5 6" key="1">
    <citation type="submission" date="2016-07" db="EMBL/GenBank/DDBJ databases">
        <title>Pervasive Adenine N6-methylation of Active Genes in Fungi.</title>
        <authorList>
            <consortium name="DOE Joint Genome Institute"/>
            <person name="Mondo S.J."/>
            <person name="Dannebaum R.O."/>
            <person name="Kuo R.C."/>
            <person name="Labutti K."/>
            <person name="Haridas S."/>
            <person name="Kuo A."/>
            <person name="Salamov A."/>
            <person name="Ahrendt S.R."/>
            <person name="Lipzen A."/>
            <person name="Sullivan W."/>
            <person name="Andreopoulos W.B."/>
            <person name="Clum A."/>
            <person name="Lindquist E."/>
            <person name="Daum C."/>
            <person name="Ramamoorthy G.K."/>
            <person name="Gryganskyi A."/>
            <person name="Culley D."/>
            <person name="Magnuson J.K."/>
            <person name="James T.Y."/>
            <person name="O'Malley M.A."/>
            <person name="Stajich J.E."/>
            <person name="Spatafora J.W."/>
            <person name="Visel A."/>
            <person name="Grigoriev I.V."/>
        </authorList>
    </citation>
    <scope>NUCLEOTIDE SEQUENCE [LARGE SCALE GENOMIC DNA]</scope>
    <source>
        <strain evidence="5 6">12-1054</strain>
    </source>
</reference>
<dbReference type="FunFam" id="1.25.40.10:FF:000293">
    <property type="entry name" value="Clustered mitochondria protein homolog"/>
    <property type="match status" value="1"/>
</dbReference>
<dbReference type="GeneID" id="63787857"/>
<feature type="domain" description="Clu" evidence="4">
    <location>
        <begin position="287"/>
        <end position="532"/>
    </location>
</feature>
<feature type="region of interest" description="Disordered" evidence="2">
    <location>
        <begin position="589"/>
        <end position="623"/>
    </location>
</feature>
<dbReference type="InterPro" id="IPR029071">
    <property type="entry name" value="Ubiquitin-like_domsf"/>
</dbReference>
<dbReference type="EMBL" id="MCFI01000010">
    <property type="protein sequence ID" value="ORY82106.1"/>
    <property type="molecule type" value="Genomic_DNA"/>
</dbReference>